<keyword evidence="2" id="KW-0812">Transmembrane</keyword>
<evidence type="ECO:0000313" key="4">
    <source>
        <dbReference type="Proteomes" id="UP001596099"/>
    </source>
</evidence>
<evidence type="ECO:0000313" key="3">
    <source>
        <dbReference type="EMBL" id="MFC5970147.1"/>
    </source>
</evidence>
<feature type="transmembrane region" description="Helical" evidence="2">
    <location>
        <begin position="361"/>
        <end position="384"/>
    </location>
</feature>
<feature type="transmembrane region" description="Helical" evidence="2">
    <location>
        <begin position="56"/>
        <end position="80"/>
    </location>
</feature>
<feature type="transmembrane region" description="Helical" evidence="2">
    <location>
        <begin position="212"/>
        <end position="232"/>
    </location>
</feature>
<accession>A0ABD5RHX0</accession>
<dbReference type="RefSeq" id="WP_247418826.1">
    <property type="nucleotide sequence ID" value="NZ_JALLGW010000002.1"/>
</dbReference>
<organism evidence="3 4">
    <name type="scientific">Halomarina salina</name>
    <dbReference type="NCBI Taxonomy" id="1872699"/>
    <lineage>
        <taxon>Archaea</taxon>
        <taxon>Methanobacteriati</taxon>
        <taxon>Methanobacteriota</taxon>
        <taxon>Stenosarchaea group</taxon>
        <taxon>Halobacteria</taxon>
        <taxon>Halobacteriales</taxon>
        <taxon>Natronomonadaceae</taxon>
        <taxon>Halomarina</taxon>
    </lineage>
</organism>
<feature type="transmembrane region" description="Helical" evidence="2">
    <location>
        <begin position="244"/>
        <end position="264"/>
    </location>
</feature>
<dbReference type="AlphaFoldDB" id="A0ABD5RHX0"/>
<gene>
    <name evidence="3" type="ORF">ACFPYI_02270</name>
</gene>
<feature type="transmembrane region" description="Helical" evidence="2">
    <location>
        <begin position="23"/>
        <end position="44"/>
    </location>
</feature>
<feature type="transmembrane region" description="Helical" evidence="2">
    <location>
        <begin position="163"/>
        <end position="181"/>
    </location>
</feature>
<keyword evidence="2" id="KW-0472">Membrane</keyword>
<feature type="transmembrane region" description="Helical" evidence="2">
    <location>
        <begin position="396"/>
        <end position="416"/>
    </location>
</feature>
<keyword evidence="4" id="KW-1185">Reference proteome</keyword>
<feature type="transmembrane region" description="Helical" evidence="2">
    <location>
        <begin position="270"/>
        <end position="287"/>
    </location>
</feature>
<reference evidence="3 4" key="1">
    <citation type="journal article" date="2019" name="Int. J. Syst. Evol. Microbiol.">
        <title>The Global Catalogue of Microorganisms (GCM) 10K type strain sequencing project: providing services to taxonomists for standard genome sequencing and annotation.</title>
        <authorList>
            <consortium name="The Broad Institute Genomics Platform"/>
            <consortium name="The Broad Institute Genome Sequencing Center for Infectious Disease"/>
            <person name="Wu L."/>
            <person name="Ma J."/>
        </authorList>
    </citation>
    <scope>NUCLEOTIDE SEQUENCE [LARGE SCALE GENOMIC DNA]</scope>
    <source>
        <strain evidence="3 4">CGMCC 1.12543</strain>
    </source>
</reference>
<dbReference type="EMBL" id="JBHSQH010000001">
    <property type="protein sequence ID" value="MFC5970147.1"/>
    <property type="molecule type" value="Genomic_DNA"/>
</dbReference>
<feature type="transmembrane region" description="Helical" evidence="2">
    <location>
        <begin position="137"/>
        <end position="157"/>
    </location>
</feature>
<proteinExistence type="predicted"/>
<dbReference type="Proteomes" id="UP001596099">
    <property type="component" value="Unassembled WGS sequence"/>
</dbReference>
<protein>
    <recommendedName>
        <fullName evidence="5">Dolichyl-phosphate-mannose-protein mannosyltransferase</fullName>
    </recommendedName>
</protein>
<feature type="transmembrane region" description="Helical" evidence="2">
    <location>
        <begin position="459"/>
        <end position="479"/>
    </location>
</feature>
<feature type="region of interest" description="Disordered" evidence="1">
    <location>
        <begin position="616"/>
        <end position="642"/>
    </location>
</feature>
<name>A0ABD5RHX0_9EURY</name>
<evidence type="ECO:0000256" key="1">
    <source>
        <dbReference type="SAM" id="MobiDB-lite"/>
    </source>
</evidence>
<sequence>MTTHATSIRHGLTNWTTDRDTALLAKLALALGFFVLAGGILAAYRHPAEGSELSIYAATPLAFWAALAFSLLVALVLSLLPTVPSWIRATALGLGVVSGAALVGLPLVRGYYFFGAGDSLTHLGWVKDMVAGRLDPLGFMYPATHLLAVFLGEAAGISARRAILLMVFAYALVPFVFVPLCMRQFTDLRWAVPVGLFSALLLLPINNVSVHLMAHPTTQAILFAPFVLYLLFRYLRLPVADRPLWGRASAWGVPLVLATTSFLFVHPQQAVSLLLVFLTVAFVTAVLRRVDHERGFHVNPPYAQTLLFGALVLFWLPRHVRATGAVEAVVGQVLSGEGDAGGTVTHQSTSLAQVGGSIEELFLKLFLVTFVYVVLAAALALVSFRGWRSTDSAGESFVQYLTLAGVPLGALFLLYFLSGVTRQHYRQIGFIVMLVTILGAVAIVRGASYLSNRYSTRTVTAGLGVGLAVALVLSAAVLYPSPYMFQPTEGVSEAELEGYAYSFDHGADHPYLGVRGGPDRAIDALYGTVGRTTGESPTVGEGVTPDVFNSGAYAAYYQEDQYLVVTTGDVQRERDLWGGLRYTVDGFERLEEHPGVNRVYSNGDLATYLVRDRPVSEASDRAERHHRSAGGRSVGVPRAAMP</sequence>
<comment type="caution">
    <text evidence="3">The sequence shown here is derived from an EMBL/GenBank/DDBJ whole genome shotgun (WGS) entry which is preliminary data.</text>
</comment>
<evidence type="ECO:0008006" key="5">
    <source>
        <dbReference type="Google" id="ProtNLM"/>
    </source>
</evidence>
<feature type="transmembrane region" description="Helical" evidence="2">
    <location>
        <begin position="86"/>
        <end position="108"/>
    </location>
</feature>
<feature type="transmembrane region" description="Helical" evidence="2">
    <location>
        <begin position="428"/>
        <end position="447"/>
    </location>
</feature>
<evidence type="ECO:0000256" key="2">
    <source>
        <dbReference type="SAM" id="Phobius"/>
    </source>
</evidence>
<keyword evidence="2" id="KW-1133">Transmembrane helix</keyword>